<dbReference type="InParanoid" id="F4S254"/>
<evidence type="ECO:0000313" key="2">
    <source>
        <dbReference type="Proteomes" id="UP000001072"/>
    </source>
</evidence>
<dbReference type="GeneID" id="18936304"/>
<dbReference type="VEuPathDB" id="FungiDB:MELLADRAFT_92605"/>
<dbReference type="RefSeq" id="XP_007415419.1">
    <property type="nucleotide sequence ID" value="XM_007415357.1"/>
</dbReference>
<protein>
    <submittedName>
        <fullName evidence="1">Uncharacterized protein</fullName>
    </submittedName>
</protein>
<keyword evidence="2" id="KW-1185">Reference proteome</keyword>
<dbReference type="KEGG" id="mlr:MELLADRAFT_92605"/>
<reference evidence="2" key="1">
    <citation type="journal article" date="2011" name="Proc. Natl. Acad. Sci. U.S.A.">
        <title>Obligate biotrophy features unraveled by the genomic analysis of rust fungi.</title>
        <authorList>
            <person name="Duplessis S."/>
            <person name="Cuomo C.A."/>
            <person name="Lin Y.-C."/>
            <person name="Aerts A."/>
            <person name="Tisserant E."/>
            <person name="Veneault-Fourrey C."/>
            <person name="Joly D.L."/>
            <person name="Hacquard S."/>
            <person name="Amselem J."/>
            <person name="Cantarel B.L."/>
            <person name="Chiu R."/>
            <person name="Coutinho P.M."/>
            <person name="Feau N."/>
            <person name="Field M."/>
            <person name="Frey P."/>
            <person name="Gelhaye E."/>
            <person name="Goldberg J."/>
            <person name="Grabherr M.G."/>
            <person name="Kodira C.D."/>
            <person name="Kohler A."/>
            <person name="Kuees U."/>
            <person name="Lindquist E.A."/>
            <person name="Lucas S.M."/>
            <person name="Mago R."/>
            <person name="Mauceli E."/>
            <person name="Morin E."/>
            <person name="Murat C."/>
            <person name="Pangilinan J.L."/>
            <person name="Park R."/>
            <person name="Pearson M."/>
            <person name="Quesneville H."/>
            <person name="Rouhier N."/>
            <person name="Sakthikumar S."/>
            <person name="Salamov A.A."/>
            <person name="Schmutz J."/>
            <person name="Selles B."/>
            <person name="Shapiro H."/>
            <person name="Tanguay P."/>
            <person name="Tuskan G.A."/>
            <person name="Henrissat B."/>
            <person name="Van de Peer Y."/>
            <person name="Rouze P."/>
            <person name="Ellis J.G."/>
            <person name="Dodds P.N."/>
            <person name="Schein J.E."/>
            <person name="Zhong S."/>
            <person name="Hamelin R.C."/>
            <person name="Grigoriev I.V."/>
            <person name="Szabo L.J."/>
            <person name="Martin F."/>
        </authorList>
    </citation>
    <scope>NUCLEOTIDE SEQUENCE [LARGE SCALE GENOMIC DNA]</scope>
    <source>
        <strain evidence="2">98AG31 / pathotype 3-4-7</strain>
    </source>
</reference>
<sequence>MTPTEVMPWPAVSVCHTKVKFEVECMSEQLLKMVDHVVGILDKVESALDKVNAMTIKVEAILDKVETPNGHGAGVPNSPPVPSGMAWTCFTELRGAIITAAHRLIIKESLESYTALETPDRDWLAHSYFNCIKTAVRQSGAVTQFLPLQVNGVSDVTATRTYNSEIKNVAKHVRERLHLLLLTRIYDPKNPVIHGAVPNLKALVHRIAIKLGQNGDHSDINTVWASTSELARCRFAYLRREAVRIYQVGRGSSSIWAAVDRQLNELRARGHDFTASFYNIIYDDDRSAFDGQNVFQDITQNLSFQLPFEHDVMAGVAAAQEDEMEQ</sequence>
<dbReference type="HOGENOM" id="CLU_030194_0_0_1"/>
<proteinExistence type="predicted"/>
<dbReference type="Proteomes" id="UP000001072">
    <property type="component" value="Unassembled WGS sequence"/>
</dbReference>
<accession>F4S254</accession>
<gene>
    <name evidence="1" type="ORF">MELLADRAFT_92605</name>
</gene>
<dbReference type="OrthoDB" id="2504051at2759"/>
<name>F4S254_MELLP</name>
<dbReference type="EMBL" id="GL883139">
    <property type="protein sequence ID" value="EGG01318.1"/>
    <property type="molecule type" value="Genomic_DNA"/>
</dbReference>
<evidence type="ECO:0000313" key="1">
    <source>
        <dbReference type="EMBL" id="EGG01318.1"/>
    </source>
</evidence>
<organism evidence="2">
    <name type="scientific">Melampsora larici-populina (strain 98AG31 / pathotype 3-4-7)</name>
    <name type="common">Poplar leaf rust fungus</name>
    <dbReference type="NCBI Taxonomy" id="747676"/>
    <lineage>
        <taxon>Eukaryota</taxon>
        <taxon>Fungi</taxon>
        <taxon>Dikarya</taxon>
        <taxon>Basidiomycota</taxon>
        <taxon>Pucciniomycotina</taxon>
        <taxon>Pucciniomycetes</taxon>
        <taxon>Pucciniales</taxon>
        <taxon>Melampsoraceae</taxon>
        <taxon>Melampsora</taxon>
    </lineage>
</organism>
<dbReference type="AlphaFoldDB" id="F4S254"/>